<dbReference type="SUPFAM" id="SSF55729">
    <property type="entry name" value="Acyl-CoA N-acyltransferases (Nat)"/>
    <property type="match status" value="1"/>
</dbReference>
<dbReference type="Gene3D" id="3.40.630.30">
    <property type="match status" value="1"/>
</dbReference>
<dbReference type="InterPro" id="IPR016181">
    <property type="entry name" value="Acyl_CoA_acyltransferase"/>
</dbReference>
<gene>
    <name evidence="2" type="ORF">JCM17846_25330</name>
</gene>
<organism evidence="2 3">
    <name type="scientific">Iodidimonas nitroreducens</name>
    <dbReference type="NCBI Taxonomy" id="1236968"/>
    <lineage>
        <taxon>Bacteria</taxon>
        <taxon>Pseudomonadati</taxon>
        <taxon>Pseudomonadota</taxon>
        <taxon>Alphaproteobacteria</taxon>
        <taxon>Iodidimonadales</taxon>
        <taxon>Iodidimonadaceae</taxon>
        <taxon>Iodidimonas</taxon>
    </lineage>
</organism>
<feature type="domain" description="BioF2-like acetyltransferase" evidence="1">
    <location>
        <begin position="205"/>
        <end position="347"/>
    </location>
</feature>
<protein>
    <recommendedName>
        <fullName evidence="1">BioF2-like acetyltransferase domain-containing protein</fullName>
    </recommendedName>
</protein>
<evidence type="ECO:0000259" key="1">
    <source>
        <dbReference type="Pfam" id="PF13480"/>
    </source>
</evidence>
<evidence type="ECO:0000313" key="3">
    <source>
        <dbReference type="Proteomes" id="UP000324996"/>
    </source>
</evidence>
<dbReference type="AlphaFoldDB" id="A0A5A7N941"/>
<accession>A0A5A7N941</accession>
<dbReference type="InterPro" id="IPR038740">
    <property type="entry name" value="BioF2-like_GNAT_dom"/>
</dbReference>
<keyword evidence="3" id="KW-1185">Reference proteome</keyword>
<dbReference type="RefSeq" id="WP_081836954.1">
    <property type="nucleotide sequence ID" value="NZ_BKCN01000014.1"/>
</dbReference>
<dbReference type="EMBL" id="BKCN01000014">
    <property type="protein sequence ID" value="GER04851.1"/>
    <property type="molecule type" value="Genomic_DNA"/>
</dbReference>
<reference evidence="2 3" key="1">
    <citation type="submission" date="2019-09" db="EMBL/GenBank/DDBJ databases">
        <title>NBRP : Genome information of microbial organism related human and environment.</title>
        <authorList>
            <person name="Hattori M."/>
            <person name="Oshima K."/>
            <person name="Inaba H."/>
            <person name="Suda W."/>
            <person name="Sakamoto M."/>
            <person name="Iino T."/>
            <person name="Kitahara M."/>
            <person name="Oshida Y."/>
            <person name="Iida T."/>
            <person name="Kudo T."/>
            <person name="Itoh T."/>
            <person name="Ohkuma M."/>
        </authorList>
    </citation>
    <scope>NUCLEOTIDE SEQUENCE [LARGE SCALE GENOMIC DNA]</scope>
    <source>
        <strain evidence="2 3">Q-1</strain>
    </source>
</reference>
<evidence type="ECO:0000313" key="2">
    <source>
        <dbReference type="EMBL" id="GER04851.1"/>
    </source>
</evidence>
<proteinExistence type="predicted"/>
<dbReference type="Proteomes" id="UP000324996">
    <property type="component" value="Unassembled WGS sequence"/>
</dbReference>
<comment type="caution">
    <text evidence="2">The sequence shown here is derived from an EMBL/GenBank/DDBJ whole genome shotgun (WGS) entry which is preliminary data.</text>
</comment>
<sequence length="403" mass="45115">MAQPYDPISAPSMMADDPAKPLVFSLLSHAEFCKAPCAHLFETTPKLGFYGSKAWHDVVFDHGLSEGGDVSWLVAHEGKHDGDPDQMGAVWAAIPFQVIRGGPRQCFARILQSPASSYMSEFSLLARDGALSQAVCDGMISTLKKMIGPDIYLIEKLRGDEPAFQGLRRAFQNVGLVMREKFVFANWRHPIRGLSYEAYMASRSKKHRKNIRRYTKMLKDHPAPMRFQLLCGDDPSLPAMFQDYLKVYDKSWKPDEGSPDFVTALVEIGAASGALRLGCLYLDDQPVATKLAFVKDGILAQYKTAYDPAFAHFGLGTVINHLFFSEILDAERIEELDFGNGDEPHKSKWADERIERCGLIAYDDRHLAGFLSNRLNWLSQKAKSLRLQSAGHRKNPDPQTADE</sequence>
<name>A0A5A7N941_9PROT</name>
<dbReference type="Pfam" id="PF13480">
    <property type="entry name" value="Acetyltransf_6"/>
    <property type="match status" value="1"/>
</dbReference>